<evidence type="ECO:0000256" key="1">
    <source>
        <dbReference type="SAM" id="Phobius"/>
    </source>
</evidence>
<dbReference type="Proteomes" id="UP000014417">
    <property type="component" value="Unassembled WGS sequence"/>
</dbReference>
<evidence type="ECO:0008006" key="4">
    <source>
        <dbReference type="Google" id="ProtNLM"/>
    </source>
</evidence>
<dbReference type="RefSeq" id="WP_016454893.1">
    <property type="nucleotide sequence ID" value="NZ_KE150269.1"/>
</dbReference>
<feature type="transmembrane region" description="Helical" evidence="1">
    <location>
        <begin position="118"/>
        <end position="142"/>
    </location>
</feature>
<evidence type="ECO:0000313" key="2">
    <source>
        <dbReference type="EMBL" id="EPD33997.1"/>
    </source>
</evidence>
<dbReference type="PANTHER" id="PTHR38454:SF1">
    <property type="entry name" value="INTEGRAL MEMBRANE PROTEIN"/>
    <property type="match status" value="1"/>
</dbReference>
<feature type="transmembrane region" description="Helical" evidence="1">
    <location>
        <begin position="213"/>
        <end position="232"/>
    </location>
</feature>
<protein>
    <recommendedName>
        <fullName evidence="4">Membrane protein 6-pyruvoyl-tetrahydropterin synthase-related domain-containing protein</fullName>
    </recommendedName>
</protein>
<feature type="transmembrane region" description="Helical" evidence="1">
    <location>
        <begin position="148"/>
        <end position="165"/>
    </location>
</feature>
<feature type="transmembrane region" description="Helical" evidence="1">
    <location>
        <begin position="20"/>
        <end position="42"/>
    </location>
</feature>
<feature type="transmembrane region" description="Helical" evidence="1">
    <location>
        <begin position="303"/>
        <end position="320"/>
    </location>
</feature>
<sequence>MPELEKNKRDLKKTKHKITILRLLAITFLANFTIYLLLNLFIGRYPFGDTPVAMGDEAWQFLPFYGDLWETLRGNPYTSLFFSWNAGMGVPRIGDYATYLGGPFPLLVGLFPKKYLGLAYFCIKGIKIATAGTAFSLLAFRLVPSNKTLGHIIFSTIYAFSGWTIEIAMVRIIWIDGLIALPLITLAGIWSIHNKRRLLSIAIICFAWWSNYYTAYMASLGAALFVLFITAASSRPLKNKIIGILRFAINGIIGVSSCAILLVPTFLAVNQSISIAGAKFEQPSVLNSVHSLYGDIFSYPKDLSIFVGTFAIVCIFAFALNPKIQLRFRAAGMLLIFFTLVSFFLEPTALIWNIFDSPNGSWFRPAFVPVFYLAIFGFLGIVRLGHFSRGRTALACAGSVTPGLLIFFCGQTIFSDSLNHSLFFLAVLLCASASFVVLNKNPELPKTRRIAFFLSFISLIPMIFFNSALANKYFLTQLAGLNSPKTFIDSKHSEKNYLFSFTNTGIPYNNGLLYGVPEASYYSSIVPYELGVDFANYHGAETSSAGRMVSLTNDPYLRSISGTKYSVDATSGKISELPIQDLPLVTLETPQDSQIENSVTKSDIFKNREHAVGEDIYSEDRPLVSINNGDYTDLDSYTVVSFKPNDLLKISCSSGQIPQVSITNGQLRASVDGRAPHTFDNGAVLSGLSETVEVNIVSSSPDDGYELINSDNSRCLSIDDLDAAIQSKREIKATTAGPRIFFEASNNSSYRIRVPYSDKWKCDSAETHDSNSFLSVKANLDGEISCRYEIPGVRTGLFISILSILLSAIIAFMDMLKRRNQLS</sequence>
<name>S2WMT5_9ACTN</name>
<reference evidence="2 3" key="1">
    <citation type="submission" date="2013-04" db="EMBL/GenBank/DDBJ databases">
        <title>The Genome Sequence of Propionimicrobium lymphophilum ACS-093-V-SCH5.</title>
        <authorList>
            <consortium name="The Broad Institute Genomics Platform"/>
            <person name="Earl A."/>
            <person name="Ward D."/>
            <person name="Feldgarden M."/>
            <person name="Gevers D."/>
            <person name="Saerens B."/>
            <person name="Vaneechoutte M."/>
            <person name="Walker B."/>
            <person name="Young S."/>
            <person name="Zeng Q."/>
            <person name="Gargeya S."/>
            <person name="Fitzgerald M."/>
            <person name="Haas B."/>
            <person name="Abouelleil A."/>
            <person name="Allen A.W."/>
            <person name="Alvarado L."/>
            <person name="Arachchi H.M."/>
            <person name="Berlin A.M."/>
            <person name="Chapman S.B."/>
            <person name="Gainer-Dewar J."/>
            <person name="Goldberg J."/>
            <person name="Griggs A."/>
            <person name="Gujja S."/>
            <person name="Hansen M."/>
            <person name="Howarth C."/>
            <person name="Imamovic A."/>
            <person name="Ireland A."/>
            <person name="Larimer J."/>
            <person name="McCowan C."/>
            <person name="Murphy C."/>
            <person name="Pearson M."/>
            <person name="Poon T.W."/>
            <person name="Priest M."/>
            <person name="Roberts A."/>
            <person name="Saif S."/>
            <person name="Shea T."/>
            <person name="Sisk P."/>
            <person name="Sykes S."/>
            <person name="Wortman J."/>
            <person name="Nusbaum C."/>
            <person name="Birren B."/>
        </authorList>
    </citation>
    <scope>NUCLEOTIDE SEQUENCE [LARGE SCALE GENOMIC DNA]</scope>
    <source>
        <strain evidence="2 3">ACS-093-V-SCH5</strain>
    </source>
</reference>
<dbReference type="HOGENOM" id="CLU_330064_0_0_11"/>
<feature type="transmembrane region" description="Helical" evidence="1">
    <location>
        <begin position="361"/>
        <end position="382"/>
    </location>
</feature>
<feature type="transmembrane region" description="Helical" evidence="1">
    <location>
        <begin position="172"/>
        <end position="193"/>
    </location>
</feature>
<accession>S2WMT5</accession>
<dbReference type="EMBL" id="AGZR01000001">
    <property type="protein sequence ID" value="EPD33997.1"/>
    <property type="molecule type" value="Genomic_DNA"/>
</dbReference>
<gene>
    <name evidence="2" type="ORF">HMPREF9306_00030</name>
</gene>
<feature type="transmembrane region" description="Helical" evidence="1">
    <location>
        <begin position="93"/>
        <end position="111"/>
    </location>
</feature>
<dbReference type="OrthoDB" id="9815466at2"/>
<feature type="transmembrane region" description="Helical" evidence="1">
    <location>
        <begin position="450"/>
        <end position="469"/>
    </location>
</feature>
<keyword evidence="1" id="KW-0472">Membrane</keyword>
<dbReference type="InterPro" id="IPR018580">
    <property type="entry name" value="Uncharacterised_YfhO"/>
</dbReference>
<keyword evidence="3" id="KW-1185">Reference proteome</keyword>
<feature type="transmembrane region" description="Helical" evidence="1">
    <location>
        <begin position="394"/>
        <end position="414"/>
    </location>
</feature>
<feature type="transmembrane region" description="Helical" evidence="1">
    <location>
        <begin position="332"/>
        <end position="355"/>
    </location>
</feature>
<feature type="transmembrane region" description="Helical" evidence="1">
    <location>
        <begin position="244"/>
        <end position="267"/>
    </location>
</feature>
<organism evidence="2 3">
    <name type="scientific">Propionimicrobium lymphophilum ACS-093-V-SCH5</name>
    <dbReference type="NCBI Taxonomy" id="883161"/>
    <lineage>
        <taxon>Bacteria</taxon>
        <taxon>Bacillati</taxon>
        <taxon>Actinomycetota</taxon>
        <taxon>Actinomycetes</taxon>
        <taxon>Propionibacteriales</taxon>
        <taxon>Propionibacteriaceae</taxon>
        <taxon>Propionimicrobium</taxon>
    </lineage>
</organism>
<keyword evidence="1" id="KW-1133">Transmembrane helix</keyword>
<keyword evidence="1" id="KW-0812">Transmembrane</keyword>
<feature type="transmembrane region" description="Helical" evidence="1">
    <location>
        <begin position="420"/>
        <end position="438"/>
    </location>
</feature>
<dbReference type="PANTHER" id="PTHR38454">
    <property type="entry name" value="INTEGRAL MEMBRANE PROTEIN-RELATED"/>
    <property type="match status" value="1"/>
</dbReference>
<comment type="caution">
    <text evidence="2">The sequence shown here is derived from an EMBL/GenBank/DDBJ whole genome shotgun (WGS) entry which is preliminary data.</text>
</comment>
<dbReference type="Pfam" id="PF09586">
    <property type="entry name" value="YfhO"/>
    <property type="match status" value="1"/>
</dbReference>
<proteinExistence type="predicted"/>
<dbReference type="AlphaFoldDB" id="S2WMT5"/>
<evidence type="ECO:0000313" key="3">
    <source>
        <dbReference type="Proteomes" id="UP000014417"/>
    </source>
</evidence>
<feature type="transmembrane region" description="Helical" evidence="1">
    <location>
        <begin position="796"/>
        <end position="816"/>
    </location>
</feature>
<dbReference type="STRING" id="883161.HMPREF9306_00030"/>